<gene>
    <name evidence="1" type="ORF">GCN75_25290</name>
</gene>
<dbReference type="AlphaFoldDB" id="A0A6I1HNH5"/>
<comment type="caution">
    <text evidence="1">The sequence shown here is derived from an EMBL/GenBank/DDBJ whole genome shotgun (WGS) entry which is preliminary data.</text>
</comment>
<protein>
    <submittedName>
        <fullName evidence="1">Uncharacterized protein</fullName>
    </submittedName>
</protein>
<name>A0A6I1HNH5_9BURK</name>
<dbReference type="Proteomes" id="UP000468717">
    <property type="component" value="Unassembled WGS sequence"/>
</dbReference>
<evidence type="ECO:0000313" key="1">
    <source>
        <dbReference type="EMBL" id="KAB8060113.1"/>
    </source>
</evidence>
<keyword evidence="2" id="KW-1185">Reference proteome</keyword>
<organism evidence="1 2">
    <name type="scientific">Janthinobacterium violaceinigrum</name>
    <dbReference type="NCBI Taxonomy" id="2654252"/>
    <lineage>
        <taxon>Bacteria</taxon>
        <taxon>Pseudomonadati</taxon>
        <taxon>Pseudomonadota</taxon>
        <taxon>Betaproteobacteria</taxon>
        <taxon>Burkholderiales</taxon>
        <taxon>Oxalobacteraceae</taxon>
        <taxon>Janthinobacterium</taxon>
    </lineage>
</organism>
<feature type="non-terminal residue" evidence="1">
    <location>
        <position position="1"/>
    </location>
</feature>
<proteinExistence type="predicted"/>
<reference evidence="1 2" key="1">
    <citation type="submission" date="2019-10" db="EMBL/GenBank/DDBJ databases">
        <title>Three novel species isolated from a subtropical stream in China.</title>
        <authorList>
            <person name="Lu H."/>
        </authorList>
    </citation>
    <scope>NUCLEOTIDE SEQUENCE [LARGE SCALE GENOMIC DNA]</scope>
    <source>
        <strain evidence="1 2">FT13W</strain>
    </source>
</reference>
<dbReference type="EMBL" id="WFLI01000044">
    <property type="protein sequence ID" value="KAB8060113.1"/>
    <property type="molecule type" value="Genomic_DNA"/>
</dbReference>
<evidence type="ECO:0000313" key="2">
    <source>
        <dbReference type="Proteomes" id="UP000468717"/>
    </source>
</evidence>
<sequence length="112" mass="11124">PAAAPLPPPAAAAAAATAAAAPRAPALPVSALPVTSTTFSGGMLWLASVPCTSSSSSYCLRSPFFGLAAFFAGVAIWAPTPSALTGTCAGFGVVAILKSPEEVGYSFNFLRY</sequence>
<accession>A0A6I1HNH5</accession>